<dbReference type="SUPFAM" id="SSF52743">
    <property type="entry name" value="Subtilisin-like"/>
    <property type="match status" value="1"/>
</dbReference>
<dbReference type="Gene3D" id="3.40.50.200">
    <property type="entry name" value="Peptidase S8/S53 domain"/>
    <property type="match status" value="2"/>
</dbReference>
<dbReference type="OrthoDB" id="5749027at2"/>
<proteinExistence type="inferred from homology"/>
<reference evidence="8 9" key="1">
    <citation type="submission" date="2018-06" db="EMBL/GenBank/DDBJ databases">
        <title>Genomic Encyclopedia of Type Strains, Phase IV (KMG-IV): sequencing the most valuable type-strain genomes for metagenomic binning, comparative biology and taxonomic classification.</title>
        <authorList>
            <person name="Goeker M."/>
        </authorList>
    </citation>
    <scope>NUCLEOTIDE SEQUENCE [LARGE SCALE GENOMIC DNA]</scope>
    <source>
        <strain evidence="8 9">DSM 24032</strain>
    </source>
</reference>
<evidence type="ECO:0000259" key="7">
    <source>
        <dbReference type="Pfam" id="PF00082"/>
    </source>
</evidence>
<dbReference type="CDD" id="cd05562">
    <property type="entry name" value="Peptidases_S53_like"/>
    <property type="match status" value="1"/>
</dbReference>
<feature type="domain" description="Peptidase S8/S53" evidence="7">
    <location>
        <begin position="252"/>
        <end position="623"/>
    </location>
</feature>
<evidence type="ECO:0000256" key="3">
    <source>
        <dbReference type="ARBA" id="ARBA00022801"/>
    </source>
</evidence>
<dbReference type="PANTHER" id="PTHR43806:SF11">
    <property type="entry name" value="CEREVISIN-RELATED"/>
    <property type="match status" value="1"/>
</dbReference>
<dbReference type="PROSITE" id="PS51257">
    <property type="entry name" value="PROKAR_LIPOPROTEIN"/>
    <property type="match status" value="1"/>
</dbReference>
<dbReference type="InterPro" id="IPR000209">
    <property type="entry name" value="Peptidase_S8/S53_dom"/>
</dbReference>
<dbReference type="AlphaFoldDB" id="A0A395JJS8"/>
<dbReference type="InterPro" id="IPR036852">
    <property type="entry name" value="Peptidase_S8/S53_dom_sf"/>
</dbReference>
<dbReference type="Pfam" id="PF00082">
    <property type="entry name" value="Peptidase_S8"/>
    <property type="match status" value="1"/>
</dbReference>
<evidence type="ECO:0000256" key="4">
    <source>
        <dbReference type="ARBA" id="ARBA00022825"/>
    </source>
</evidence>
<evidence type="ECO:0000256" key="1">
    <source>
        <dbReference type="ARBA" id="ARBA00011073"/>
    </source>
</evidence>
<comment type="caution">
    <text evidence="5">Lacks conserved residue(s) required for the propagation of feature annotation.</text>
</comment>
<keyword evidence="2" id="KW-0645">Protease</keyword>
<evidence type="ECO:0000313" key="8">
    <source>
        <dbReference type="EMBL" id="RBP51036.1"/>
    </source>
</evidence>
<dbReference type="PRINTS" id="PR00723">
    <property type="entry name" value="SUBTILISIN"/>
</dbReference>
<dbReference type="GO" id="GO:0004252">
    <property type="term" value="F:serine-type endopeptidase activity"/>
    <property type="evidence" value="ECO:0007669"/>
    <property type="project" value="InterPro"/>
</dbReference>
<protein>
    <submittedName>
        <fullName evidence="8">Subtilase family protein</fullName>
    </submittedName>
</protein>
<comment type="caution">
    <text evidence="8">The sequence shown here is derived from an EMBL/GenBank/DDBJ whole genome shotgun (WGS) entry which is preliminary data.</text>
</comment>
<dbReference type="PANTHER" id="PTHR43806">
    <property type="entry name" value="PEPTIDASE S8"/>
    <property type="match status" value="1"/>
</dbReference>
<feature type="signal peptide" evidence="6">
    <location>
        <begin position="1"/>
        <end position="26"/>
    </location>
</feature>
<feature type="chain" id="PRO_5017314487" evidence="6">
    <location>
        <begin position="27"/>
        <end position="650"/>
    </location>
</feature>
<keyword evidence="4" id="KW-0720">Serine protease</keyword>
<evidence type="ECO:0000256" key="2">
    <source>
        <dbReference type="ARBA" id="ARBA00022670"/>
    </source>
</evidence>
<evidence type="ECO:0000256" key="6">
    <source>
        <dbReference type="SAM" id="SignalP"/>
    </source>
</evidence>
<comment type="similarity">
    <text evidence="1 5">Belongs to the peptidase S8 family.</text>
</comment>
<accession>A0A395JJS8</accession>
<dbReference type="PROSITE" id="PS51892">
    <property type="entry name" value="SUBTILASE"/>
    <property type="match status" value="1"/>
</dbReference>
<sequence length="650" mass="69961">MGLSLKKQIIICALLLSIGCSNYSFASVFDEAGSNQENMVTSEPTANHTTNKRAKLKPFNTLKKNNDVQFKPSLRKFGKFLAKSLSNQEETSAKTDGANTPNTSAFVHRNQHDQIQVYIDFFNLDEAVEKAIRNAGLTIELVSSDLNRVQGWANEQTLLALAEDSNVLRISAPNYAFPKSGAAVTQGDQILGSDLLRQIGHTGKGVRVGILSDGAKNWTQARDSGDLPAKITLYGNCDSGSTSADLCRAGGGTCNEGTAMAEIVHDIAPDADIAVASVRTSLEFIDKINTLINDFGADIIVDDLGFYGEPSFYDGDIATAVANASKRVLFVSAAGNDGYGHYLASYRGSHEPIWLDNPNYSNTSVHTFVDPLRGNTYYPAEEDHYHGFIVTANSASTVILQWDGRLGGFGSRNALRLRIHDSQGYVVYASDGTRTASPEDAIEGVCIPNPSNDDKVYFVTVELTNGPVYQFHFRLFFLGQGAIEYPMAESSIFGHPSVERVLAVGTINSSQVNTGEVAFYSSQGPALIHTTSRNSVTGGAQFESQQKRRKPDLVALDQVSVSGAGGFPSLFYGTSAAAPHVAGIAAQLMSVTNLVKADDVRRALINGAQDIGKKGFDFTSGYGLVDAEQALDKLQYGNPLPAIFLLLDKR</sequence>
<dbReference type="Proteomes" id="UP000253083">
    <property type="component" value="Unassembled WGS sequence"/>
</dbReference>
<dbReference type="InterPro" id="IPR015500">
    <property type="entry name" value="Peptidase_S8_subtilisin-rel"/>
</dbReference>
<keyword evidence="3" id="KW-0378">Hydrolase</keyword>
<gene>
    <name evidence="8" type="ORF">DFR28_102455</name>
</gene>
<evidence type="ECO:0000256" key="5">
    <source>
        <dbReference type="PROSITE-ProRule" id="PRU01240"/>
    </source>
</evidence>
<evidence type="ECO:0000313" key="9">
    <source>
        <dbReference type="Proteomes" id="UP000253083"/>
    </source>
</evidence>
<dbReference type="GO" id="GO:0006508">
    <property type="term" value="P:proteolysis"/>
    <property type="evidence" value="ECO:0007669"/>
    <property type="project" value="UniProtKB-KW"/>
</dbReference>
<dbReference type="InterPro" id="IPR050131">
    <property type="entry name" value="Peptidase_S8_subtilisin-like"/>
</dbReference>
<dbReference type="InParanoid" id="A0A395JJS8"/>
<organism evidence="8 9">
    <name type="scientific">Arenicella xantha</name>
    <dbReference type="NCBI Taxonomy" id="644221"/>
    <lineage>
        <taxon>Bacteria</taxon>
        <taxon>Pseudomonadati</taxon>
        <taxon>Pseudomonadota</taxon>
        <taxon>Gammaproteobacteria</taxon>
        <taxon>Arenicellales</taxon>
        <taxon>Arenicellaceae</taxon>
        <taxon>Arenicella</taxon>
    </lineage>
</organism>
<keyword evidence="9" id="KW-1185">Reference proteome</keyword>
<dbReference type="PROSITE" id="PS00138">
    <property type="entry name" value="SUBTILASE_SER"/>
    <property type="match status" value="1"/>
</dbReference>
<dbReference type="InterPro" id="IPR034075">
    <property type="entry name" value="Glr3161-like_dom"/>
</dbReference>
<keyword evidence="6" id="KW-0732">Signal</keyword>
<dbReference type="InterPro" id="IPR023828">
    <property type="entry name" value="Peptidase_S8_Ser-AS"/>
</dbReference>
<name>A0A395JJS8_9GAMM</name>
<dbReference type="EMBL" id="QNRT01000002">
    <property type="protein sequence ID" value="RBP51036.1"/>
    <property type="molecule type" value="Genomic_DNA"/>
</dbReference>